<dbReference type="Proteomes" id="UP000440224">
    <property type="component" value="Unassembled WGS sequence"/>
</dbReference>
<dbReference type="Gene3D" id="2.60.120.1360">
    <property type="match status" value="1"/>
</dbReference>
<dbReference type="EMBL" id="WJIE01000011">
    <property type="protein sequence ID" value="MRG96423.1"/>
    <property type="molecule type" value="Genomic_DNA"/>
</dbReference>
<accession>A0A6N7PWQ0</accession>
<name>A0A6N7PWQ0_9BACT</name>
<evidence type="ECO:0000256" key="2">
    <source>
        <dbReference type="SAM" id="Phobius"/>
    </source>
</evidence>
<keyword evidence="4" id="KW-1185">Reference proteome</keyword>
<keyword evidence="2" id="KW-0472">Membrane</keyword>
<organism evidence="3 4">
    <name type="scientific">Polyangium spumosum</name>
    <dbReference type="NCBI Taxonomy" id="889282"/>
    <lineage>
        <taxon>Bacteria</taxon>
        <taxon>Pseudomonadati</taxon>
        <taxon>Myxococcota</taxon>
        <taxon>Polyangia</taxon>
        <taxon>Polyangiales</taxon>
        <taxon>Polyangiaceae</taxon>
        <taxon>Polyangium</taxon>
    </lineage>
</organism>
<dbReference type="Gene3D" id="3.40.50.1110">
    <property type="entry name" value="SGNH hydrolase"/>
    <property type="match status" value="1"/>
</dbReference>
<gene>
    <name evidence="3" type="ORF">GF068_31540</name>
</gene>
<evidence type="ECO:0000313" key="3">
    <source>
        <dbReference type="EMBL" id="MRG96423.1"/>
    </source>
</evidence>
<dbReference type="GO" id="GO:0016788">
    <property type="term" value="F:hydrolase activity, acting on ester bonds"/>
    <property type="evidence" value="ECO:0007669"/>
    <property type="project" value="UniProtKB-ARBA"/>
</dbReference>
<dbReference type="InterPro" id="IPR036514">
    <property type="entry name" value="SGNH_hydro_sf"/>
</dbReference>
<feature type="transmembrane region" description="Helical" evidence="2">
    <location>
        <begin position="69"/>
        <end position="86"/>
    </location>
</feature>
<protein>
    <recommendedName>
        <fullName evidence="5">SGNH hydrolase-type esterase domain-containing protein</fullName>
    </recommendedName>
</protein>
<dbReference type="SUPFAM" id="SSF52266">
    <property type="entry name" value="SGNH hydrolase"/>
    <property type="match status" value="1"/>
</dbReference>
<evidence type="ECO:0000313" key="4">
    <source>
        <dbReference type="Proteomes" id="UP000440224"/>
    </source>
</evidence>
<keyword evidence="2" id="KW-0812">Transmembrane</keyword>
<proteinExistence type="predicted"/>
<dbReference type="OrthoDB" id="7985403at2"/>
<sequence>MSGRRRRRAPASPRPRAKLSPPKNEAPEAAPQAAEAPRISPSPAEATARPADAVDEAETPRINGLHSQAAIALMTLVALVAAPYAIPSLARLRLLTPLPEGEGLVAVSPAPQPAASVGETALAMETTEQAELRLPEEVALPPAAAEIVPAASTTETGKPPRSIEDPTGHALDAFYARLAAVERKEPKSIARVTYFGDSIVASDFVTATLRRKLQRRFGDAGHGFMLMANAWPGYFHNDVVRFAAPGWQVSRVVGPFAKDGFYGLGGVSFRAQGKGAFSRFSTTKTGTFGRAVSRFAVTYLEHEGGGPMTISIDGAPRDSIDTRGDVSAARQRVYEVPDGPHELEVRAEGPGVRAFGVVMERDVPGAVLDAIGIQGCRIRFLDKSDDAHFAEQLAMRDPALTVFQYGMNESEDGELFPLDQYESTMKAVLVQVRAALPESSCLLVGPMDRADKKGSGYTSRPVVPKLAAIQRKVAAEVGCGYWDTLSAMGGLGSMGVWVQRGLGGADLAHPSSAGAEVLGGWIYLALMEGYEAFLARGAGREAPR</sequence>
<keyword evidence="2" id="KW-1133">Transmembrane helix</keyword>
<comment type="caution">
    <text evidence="3">The sequence shown here is derived from an EMBL/GenBank/DDBJ whole genome shotgun (WGS) entry which is preliminary data.</text>
</comment>
<feature type="compositionally biased region" description="Low complexity" evidence="1">
    <location>
        <begin position="27"/>
        <end position="37"/>
    </location>
</feature>
<reference evidence="3 4" key="1">
    <citation type="submission" date="2019-10" db="EMBL/GenBank/DDBJ databases">
        <title>A soil myxobacterium in the family Polyangiaceae.</title>
        <authorList>
            <person name="Li Y."/>
            <person name="Wang J."/>
        </authorList>
    </citation>
    <scope>NUCLEOTIDE SEQUENCE [LARGE SCALE GENOMIC DNA]</scope>
    <source>
        <strain evidence="3 4">DSM 14734</strain>
    </source>
</reference>
<dbReference type="AlphaFoldDB" id="A0A6N7PWQ0"/>
<evidence type="ECO:0008006" key="5">
    <source>
        <dbReference type="Google" id="ProtNLM"/>
    </source>
</evidence>
<evidence type="ECO:0000256" key="1">
    <source>
        <dbReference type="SAM" id="MobiDB-lite"/>
    </source>
</evidence>
<dbReference type="RefSeq" id="WP_153823225.1">
    <property type="nucleotide sequence ID" value="NZ_WJIE01000011.1"/>
</dbReference>
<feature type="region of interest" description="Disordered" evidence="1">
    <location>
        <begin position="1"/>
        <end position="54"/>
    </location>
</feature>